<dbReference type="InterPro" id="IPR001303">
    <property type="entry name" value="Aldolase_II/adducin_N"/>
</dbReference>
<gene>
    <name evidence="3" type="ORF">ACN38_g12931</name>
</gene>
<dbReference type="SMART" id="SM01007">
    <property type="entry name" value="Aldolase_II"/>
    <property type="match status" value="1"/>
</dbReference>
<dbReference type="Pfam" id="PF00596">
    <property type="entry name" value="Aldolase_II"/>
    <property type="match status" value="1"/>
</dbReference>
<accession>A0A0M8NNW3</accession>
<dbReference type="InterPro" id="IPR051017">
    <property type="entry name" value="Aldolase-II_Adducin_sf"/>
</dbReference>
<keyword evidence="4" id="KW-1185">Reference proteome</keyword>
<protein>
    <recommendedName>
        <fullName evidence="2">Class II aldolase/adducin N-terminal domain-containing protein</fullName>
    </recommendedName>
</protein>
<sequence length="293" mass="32193">MSGIQTQTLNMASNTKQESPEKAAKTPLQLISQGVCLPGIPRHPTFTAQRQWILEQMALAFRVFARKDYTDGMAGHISVRDPENPHTFWTNPLAVHFGVLKASDMILVNYEGMPIGGNMRRPANAAGFLIHSAVHKARPDVDAACHTHSPHGMAWSVFGRPLEMLTQDAAYLYGDAQVVYQDFGGVVLTEEEGNRIGAALGTKGKGMVLQNHGLFTVGSTVSEACFLMTLMERACQCQLLAEAAAANGLQKLFIPDESAKYTFENSSDPETLYWEGQPDLEFEAYMCKGEHRN</sequence>
<dbReference type="FunFam" id="3.40.225.10:FF:000009">
    <property type="entry name" value="Class II aldolase/adducin N-terminal"/>
    <property type="match status" value="1"/>
</dbReference>
<dbReference type="SUPFAM" id="SSF53639">
    <property type="entry name" value="AraD/HMP-PK domain-like"/>
    <property type="match status" value="1"/>
</dbReference>
<dbReference type="GO" id="GO:0051015">
    <property type="term" value="F:actin filament binding"/>
    <property type="evidence" value="ECO:0007669"/>
    <property type="project" value="TreeGrafter"/>
</dbReference>
<dbReference type="Gene3D" id="3.40.225.10">
    <property type="entry name" value="Class II aldolase/adducin N-terminal domain"/>
    <property type="match status" value="1"/>
</dbReference>
<dbReference type="InterPro" id="IPR036409">
    <property type="entry name" value="Aldolase_II/adducin_N_sf"/>
</dbReference>
<feature type="compositionally biased region" description="Polar residues" evidence="1">
    <location>
        <begin position="1"/>
        <end position="17"/>
    </location>
</feature>
<evidence type="ECO:0000256" key="1">
    <source>
        <dbReference type="SAM" id="MobiDB-lite"/>
    </source>
</evidence>
<evidence type="ECO:0000313" key="3">
    <source>
        <dbReference type="EMBL" id="KOS36336.1"/>
    </source>
</evidence>
<proteinExistence type="predicted"/>
<dbReference type="PANTHER" id="PTHR10672:SF25">
    <property type="entry name" value="MEIOTICALLY UP-REGULATED GENE 14 PROTEIN"/>
    <property type="match status" value="1"/>
</dbReference>
<name>A0A0M8NNW3_9EURO</name>
<dbReference type="Proteomes" id="UP000037696">
    <property type="component" value="Unassembled WGS sequence"/>
</dbReference>
<dbReference type="GO" id="GO:0005856">
    <property type="term" value="C:cytoskeleton"/>
    <property type="evidence" value="ECO:0007669"/>
    <property type="project" value="TreeGrafter"/>
</dbReference>
<dbReference type="EMBL" id="LHQQ01000489">
    <property type="protein sequence ID" value="KOS36336.1"/>
    <property type="molecule type" value="Genomic_DNA"/>
</dbReference>
<comment type="caution">
    <text evidence="3">The sequence shown here is derived from an EMBL/GenBank/DDBJ whole genome shotgun (WGS) entry which is preliminary data.</text>
</comment>
<evidence type="ECO:0000259" key="2">
    <source>
        <dbReference type="SMART" id="SM01007"/>
    </source>
</evidence>
<dbReference type="NCBIfam" id="NF004855">
    <property type="entry name" value="PRK06208.1"/>
    <property type="match status" value="1"/>
</dbReference>
<reference evidence="3 4" key="1">
    <citation type="submission" date="2015-08" db="EMBL/GenBank/DDBJ databases">
        <title>Genome sequencing of Penicillium nordicum.</title>
        <authorList>
            <person name="Nguyen H.D."/>
            <person name="Seifert K.A."/>
        </authorList>
    </citation>
    <scope>NUCLEOTIDE SEQUENCE [LARGE SCALE GENOMIC DNA]</scope>
    <source>
        <strain evidence="3 4">DAOMC 185683</strain>
    </source>
</reference>
<feature type="domain" description="Class II aldolase/adducin N-terminal" evidence="2">
    <location>
        <begin position="55"/>
        <end position="239"/>
    </location>
</feature>
<dbReference type="OrthoDB" id="3238794at2759"/>
<organism evidence="3 4">
    <name type="scientific">Penicillium nordicum</name>
    <dbReference type="NCBI Taxonomy" id="229535"/>
    <lineage>
        <taxon>Eukaryota</taxon>
        <taxon>Fungi</taxon>
        <taxon>Dikarya</taxon>
        <taxon>Ascomycota</taxon>
        <taxon>Pezizomycotina</taxon>
        <taxon>Eurotiomycetes</taxon>
        <taxon>Eurotiomycetidae</taxon>
        <taxon>Eurotiales</taxon>
        <taxon>Aspergillaceae</taxon>
        <taxon>Penicillium</taxon>
    </lineage>
</organism>
<dbReference type="STRING" id="229535.A0A0M8NNW3"/>
<dbReference type="AlphaFoldDB" id="A0A0M8NNW3"/>
<dbReference type="PANTHER" id="PTHR10672">
    <property type="entry name" value="ADDUCIN"/>
    <property type="match status" value="1"/>
</dbReference>
<feature type="region of interest" description="Disordered" evidence="1">
    <location>
        <begin position="1"/>
        <end position="25"/>
    </location>
</feature>
<evidence type="ECO:0000313" key="4">
    <source>
        <dbReference type="Proteomes" id="UP000037696"/>
    </source>
</evidence>